<keyword evidence="3" id="KW-0677">Repeat</keyword>
<evidence type="ECO:0000256" key="4">
    <source>
        <dbReference type="ARBA" id="ARBA00023043"/>
    </source>
</evidence>
<dbReference type="Pfam" id="PF12796">
    <property type="entry name" value="Ank_2"/>
    <property type="match status" value="1"/>
</dbReference>
<dbReference type="EMBL" id="CP111017">
    <property type="protein sequence ID" value="WAR08528.1"/>
    <property type="molecule type" value="Genomic_DNA"/>
</dbReference>
<evidence type="ECO:0000256" key="7">
    <source>
        <dbReference type="PROSITE-ProRule" id="PRU00023"/>
    </source>
</evidence>
<evidence type="ECO:0000313" key="8">
    <source>
        <dbReference type="EMBL" id="WAR08528.1"/>
    </source>
</evidence>
<accession>A0ABY7EIP8</accession>
<evidence type="ECO:0000256" key="3">
    <source>
        <dbReference type="ARBA" id="ARBA00022737"/>
    </source>
</evidence>
<name>A0ABY7EIP8_MYAAR</name>
<keyword evidence="1" id="KW-0813">Transport</keyword>
<dbReference type="SUPFAM" id="SSF48403">
    <property type="entry name" value="Ankyrin repeat"/>
    <property type="match status" value="1"/>
</dbReference>
<feature type="non-terminal residue" evidence="8">
    <location>
        <position position="197"/>
    </location>
</feature>
<dbReference type="PROSITE" id="PS50088">
    <property type="entry name" value="ANK_REPEAT"/>
    <property type="match status" value="1"/>
</dbReference>
<evidence type="ECO:0000256" key="2">
    <source>
        <dbReference type="ARBA" id="ARBA00022606"/>
    </source>
</evidence>
<gene>
    <name evidence="8" type="ORF">MAR_018486</name>
</gene>
<keyword evidence="9" id="KW-1185">Reference proteome</keyword>
<dbReference type="PANTHER" id="PTHR47143:SF3">
    <property type="entry name" value="PWWP DOMAIN-CONTAINING PROTEIN"/>
    <property type="match status" value="1"/>
</dbReference>
<dbReference type="SMART" id="SM00248">
    <property type="entry name" value="ANK"/>
    <property type="match status" value="2"/>
</dbReference>
<evidence type="ECO:0000256" key="5">
    <source>
        <dbReference type="ARBA" id="ARBA00023065"/>
    </source>
</evidence>
<dbReference type="Proteomes" id="UP001164746">
    <property type="component" value="Chromosome 6"/>
</dbReference>
<reference evidence="8" key="1">
    <citation type="submission" date="2022-11" db="EMBL/GenBank/DDBJ databases">
        <title>Centuries of genome instability and evolution in soft-shell clam transmissible cancer (bioRxiv).</title>
        <authorList>
            <person name="Hart S.F.M."/>
            <person name="Yonemitsu M.A."/>
            <person name="Giersch R.M."/>
            <person name="Beal B.F."/>
            <person name="Arriagada G."/>
            <person name="Davis B.W."/>
            <person name="Ostrander E.A."/>
            <person name="Goff S.P."/>
            <person name="Metzger M.J."/>
        </authorList>
    </citation>
    <scope>NUCLEOTIDE SEQUENCE</scope>
    <source>
        <strain evidence="8">MELC-2E11</strain>
        <tissue evidence="8">Siphon/mantle</tissue>
    </source>
</reference>
<proteinExistence type="predicted"/>
<organism evidence="8 9">
    <name type="scientific">Mya arenaria</name>
    <name type="common">Soft-shell clam</name>
    <dbReference type="NCBI Taxonomy" id="6604"/>
    <lineage>
        <taxon>Eukaryota</taxon>
        <taxon>Metazoa</taxon>
        <taxon>Spiralia</taxon>
        <taxon>Lophotrochozoa</taxon>
        <taxon>Mollusca</taxon>
        <taxon>Bivalvia</taxon>
        <taxon>Autobranchia</taxon>
        <taxon>Heteroconchia</taxon>
        <taxon>Euheterodonta</taxon>
        <taxon>Imparidentia</taxon>
        <taxon>Neoheterodontei</taxon>
        <taxon>Myida</taxon>
        <taxon>Myoidea</taxon>
        <taxon>Myidae</taxon>
        <taxon>Mya</taxon>
    </lineage>
</organism>
<keyword evidence="6" id="KW-0407">Ion channel</keyword>
<dbReference type="PROSITE" id="PS50297">
    <property type="entry name" value="ANK_REP_REGION"/>
    <property type="match status" value="1"/>
</dbReference>
<keyword evidence="5" id="KW-0406">Ion transport</keyword>
<feature type="repeat" description="ANK" evidence="7">
    <location>
        <begin position="1"/>
        <end position="31"/>
    </location>
</feature>
<dbReference type="InterPro" id="IPR002110">
    <property type="entry name" value="Ankyrin_rpt"/>
</dbReference>
<dbReference type="InterPro" id="IPR052076">
    <property type="entry name" value="TRP_cation_channel"/>
</dbReference>
<keyword evidence="2" id="KW-0716">Sensory transduction</keyword>
<evidence type="ECO:0000313" key="9">
    <source>
        <dbReference type="Proteomes" id="UP001164746"/>
    </source>
</evidence>
<sequence length="197" mass="23050">LTPLMVASKNGHADVVEYLIKKDADVTKLDKKDHNCLDIAILNNHECVAKTIIKSNRWDKALKNYTKTDDGMECTPFRKLIRHMPHTAKAVLDKCMNLSTERTKGEQTDEEKRCIEFNFDFIDDPYYINEWSNKTDQKAPESDCDKMKKTHESYKKNFDQHPMMIMAEAGQLNLLLHPVVKCLRQHKWDSLARRSYF</sequence>
<dbReference type="InterPro" id="IPR036770">
    <property type="entry name" value="Ankyrin_rpt-contain_sf"/>
</dbReference>
<evidence type="ECO:0000256" key="1">
    <source>
        <dbReference type="ARBA" id="ARBA00022448"/>
    </source>
</evidence>
<evidence type="ECO:0000256" key="6">
    <source>
        <dbReference type="ARBA" id="ARBA00023303"/>
    </source>
</evidence>
<feature type="non-terminal residue" evidence="8">
    <location>
        <position position="1"/>
    </location>
</feature>
<dbReference type="PANTHER" id="PTHR47143">
    <property type="entry name" value="TRANSIENT RECEPTOR POTENTIAL CATION CHANNEL PROTEIN PAINLESS"/>
    <property type="match status" value="1"/>
</dbReference>
<dbReference type="Gene3D" id="1.25.40.20">
    <property type="entry name" value="Ankyrin repeat-containing domain"/>
    <property type="match status" value="1"/>
</dbReference>
<protein>
    <submittedName>
        <fullName evidence="8">TRPA1-like protein</fullName>
    </submittedName>
</protein>
<keyword evidence="4 7" id="KW-0040">ANK repeat</keyword>